<dbReference type="EnsemblPlants" id="AET6Gv20292700.9">
    <property type="protein sequence ID" value="AET6Gv20292700.9"/>
    <property type="gene ID" value="AET6Gv20292700"/>
</dbReference>
<reference evidence="2" key="2">
    <citation type="journal article" date="2017" name="Nat. Plants">
        <title>The Aegilops tauschii genome reveals multiple impacts of transposons.</title>
        <authorList>
            <person name="Zhao G."/>
            <person name="Zou C."/>
            <person name="Li K."/>
            <person name="Wang K."/>
            <person name="Li T."/>
            <person name="Gao L."/>
            <person name="Zhang X."/>
            <person name="Wang H."/>
            <person name="Yang Z."/>
            <person name="Liu X."/>
            <person name="Jiang W."/>
            <person name="Mao L."/>
            <person name="Kong X."/>
            <person name="Jiao Y."/>
            <person name="Jia J."/>
        </authorList>
    </citation>
    <scope>NUCLEOTIDE SEQUENCE [LARGE SCALE GENOMIC DNA]</scope>
    <source>
        <strain evidence="2">cv. AL8/78</strain>
    </source>
</reference>
<reference evidence="2" key="1">
    <citation type="journal article" date="2014" name="Science">
        <title>Ancient hybridizations among the ancestral genomes of bread wheat.</title>
        <authorList>
            <consortium name="International Wheat Genome Sequencing Consortium,"/>
            <person name="Marcussen T."/>
            <person name="Sandve S.R."/>
            <person name="Heier L."/>
            <person name="Spannagl M."/>
            <person name="Pfeifer M."/>
            <person name="Jakobsen K.S."/>
            <person name="Wulff B.B."/>
            <person name="Steuernagel B."/>
            <person name="Mayer K.F."/>
            <person name="Olsen O.A."/>
        </authorList>
    </citation>
    <scope>NUCLEOTIDE SEQUENCE [LARGE SCALE GENOMIC DNA]</scope>
    <source>
        <strain evidence="2">cv. AL8/78</strain>
    </source>
</reference>
<proteinExistence type="predicted"/>
<name>A0A453NAH6_AEGTS</name>
<reference evidence="1" key="5">
    <citation type="journal article" date="2021" name="G3 (Bethesda)">
        <title>Aegilops tauschii genome assembly Aet v5.0 features greater sequence contiguity and improved annotation.</title>
        <authorList>
            <person name="Wang L."/>
            <person name="Zhu T."/>
            <person name="Rodriguez J.C."/>
            <person name="Deal K.R."/>
            <person name="Dubcovsky J."/>
            <person name="McGuire P.E."/>
            <person name="Lux T."/>
            <person name="Spannagl M."/>
            <person name="Mayer K.F.X."/>
            <person name="Baldrich P."/>
            <person name="Meyers B.C."/>
            <person name="Huo N."/>
            <person name="Gu Y.Q."/>
            <person name="Zhou H."/>
            <person name="Devos K.M."/>
            <person name="Bennetzen J.L."/>
            <person name="Unver T."/>
            <person name="Budak H."/>
            <person name="Gulick P.J."/>
            <person name="Galiba G."/>
            <person name="Kalapos B."/>
            <person name="Nelson D.R."/>
            <person name="Li P."/>
            <person name="You F.M."/>
            <person name="Luo M.C."/>
            <person name="Dvorak J."/>
        </authorList>
    </citation>
    <scope>NUCLEOTIDE SEQUENCE [LARGE SCALE GENOMIC DNA]</scope>
    <source>
        <strain evidence="1">cv. AL8/78</strain>
    </source>
</reference>
<keyword evidence="2" id="KW-1185">Reference proteome</keyword>
<evidence type="ECO:0000313" key="2">
    <source>
        <dbReference type="Proteomes" id="UP000015105"/>
    </source>
</evidence>
<evidence type="ECO:0000313" key="1">
    <source>
        <dbReference type="EnsemblPlants" id="AET6Gv20292700.9"/>
    </source>
</evidence>
<protein>
    <submittedName>
        <fullName evidence="1">Uncharacterized protein</fullName>
    </submittedName>
</protein>
<dbReference type="Gramene" id="AET6Gv20292700.9">
    <property type="protein sequence ID" value="AET6Gv20292700.9"/>
    <property type="gene ID" value="AET6Gv20292700"/>
</dbReference>
<organism evidence="1 2">
    <name type="scientific">Aegilops tauschii subsp. strangulata</name>
    <name type="common">Goatgrass</name>
    <dbReference type="NCBI Taxonomy" id="200361"/>
    <lineage>
        <taxon>Eukaryota</taxon>
        <taxon>Viridiplantae</taxon>
        <taxon>Streptophyta</taxon>
        <taxon>Embryophyta</taxon>
        <taxon>Tracheophyta</taxon>
        <taxon>Spermatophyta</taxon>
        <taxon>Magnoliopsida</taxon>
        <taxon>Liliopsida</taxon>
        <taxon>Poales</taxon>
        <taxon>Poaceae</taxon>
        <taxon>BOP clade</taxon>
        <taxon>Pooideae</taxon>
        <taxon>Triticodae</taxon>
        <taxon>Triticeae</taxon>
        <taxon>Triticinae</taxon>
        <taxon>Aegilops</taxon>
    </lineage>
</organism>
<reference evidence="1" key="4">
    <citation type="submission" date="2019-03" db="UniProtKB">
        <authorList>
            <consortium name="EnsemblPlants"/>
        </authorList>
    </citation>
    <scope>IDENTIFICATION</scope>
</reference>
<dbReference type="AlphaFoldDB" id="A0A453NAH6"/>
<reference evidence="1" key="3">
    <citation type="journal article" date="2017" name="Nature">
        <title>Genome sequence of the progenitor of the wheat D genome Aegilops tauschii.</title>
        <authorList>
            <person name="Luo M.C."/>
            <person name="Gu Y.Q."/>
            <person name="Puiu D."/>
            <person name="Wang H."/>
            <person name="Twardziok S.O."/>
            <person name="Deal K.R."/>
            <person name="Huo N."/>
            <person name="Zhu T."/>
            <person name="Wang L."/>
            <person name="Wang Y."/>
            <person name="McGuire P.E."/>
            <person name="Liu S."/>
            <person name="Long H."/>
            <person name="Ramasamy R.K."/>
            <person name="Rodriguez J.C."/>
            <person name="Van S.L."/>
            <person name="Yuan L."/>
            <person name="Wang Z."/>
            <person name="Xia Z."/>
            <person name="Xiao L."/>
            <person name="Anderson O.D."/>
            <person name="Ouyang S."/>
            <person name="Liang Y."/>
            <person name="Zimin A.V."/>
            <person name="Pertea G."/>
            <person name="Qi P."/>
            <person name="Bennetzen J.L."/>
            <person name="Dai X."/>
            <person name="Dawson M.W."/>
            <person name="Muller H.G."/>
            <person name="Kugler K."/>
            <person name="Rivarola-Duarte L."/>
            <person name="Spannagl M."/>
            <person name="Mayer K.F.X."/>
            <person name="Lu F.H."/>
            <person name="Bevan M.W."/>
            <person name="Leroy P."/>
            <person name="Li P."/>
            <person name="You F.M."/>
            <person name="Sun Q."/>
            <person name="Liu Z."/>
            <person name="Lyons E."/>
            <person name="Wicker T."/>
            <person name="Salzberg S.L."/>
            <person name="Devos K.M."/>
            <person name="Dvorak J."/>
        </authorList>
    </citation>
    <scope>NUCLEOTIDE SEQUENCE [LARGE SCALE GENOMIC DNA]</scope>
    <source>
        <strain evidence="1">cv. AL8/78</strain>
    </source>
</reference>
<sequence>ASLFSETAGMSQVNWIIMMISSIHTPFYPEINGFHLWAVQVMEDIVSMILKLFRYYGS</sequence>
<dbReference type="Proteomes" id="UP000015105">
    <property type="component" value="Chromosome 6D"/>
</dbReference>
<accession>A0A453NAH6</accession>